<dbReference type="OrthoDB" id="9810259at2"/>
<dbReference type="UniPathway" id="UPA00665"/>
<keyword evidence="5 9" id="KW-0064">Aspartyl protease</keyword>
<evidence type="ECO:0000256" key="5">
    <source>
        <dbReference type="ARBA" id="ARBA00022750"/>
    </source>
</evidence>
<dbReference type="GO" id="GO:0006508">
    <property type="term" value="P:proteolysis"/>
    <property type="evidence" value="ECO:0007669"/>
    <property type="project" value="UniProtKB-KW"/>
</dbReference>
<evidence type="ECO:0000313" key="13">
    <source>
        <dbReference type="Proteomes" id="UP000003987"/>
    </source>
</evidence>
<evidence type="ECO:0000256" key="8">
    <source>
        <dbReference type="ARBA" id="ARBA00023136"/>
    </source>
</evidence>
<comment type="similarity">
    <text evidence="1 9 11">Belongs to the peptidase A8 family.</text>
</comment>
<keyword evidence="13" id="KW-1185">Reference proteome</keyword>
<comment type="pathway">
    <text evidence="9">Protein modification; lipoprotein biosynthesis (signal peptide cleavage).</text>
</comment>
<evidence type="ECO:0000256" key="7">
    <source>
        <dbReference type="ARBA" id="ARBA00022989"/>
    </source>
</evidence>
<comment type="function">
    <text evidence="9 10">This protein specifically catalyzes the removal of signal peptides from prolipoproteins.</text>
</comment>
<feature type="transmembrane region" description="Helical" evidence="9">
    <location>
        <begin position="7"/>
        <end position="29"/>
    </location>
</feature>
<keyword evidence="2 9" id="KW-1003">Cell membrane</keyword>
<dbReference type="eggNOG" id="COG0597">
    <property type="taxonomic scope" value="Bacteria"/>
</dbReference>
<evidence type="ECO:0000313" key="12">
    <source>
        <dbReference type="EMBL" id="EEU30939.1"/>
    </source>
</evidence>
<feature type="transmembrane region" description="Helical" evidence="9">
    <location>
        <begin position="128"/>
        <end position="150"/>
    </location>
</feature>
<dbReference type="PANTHER" id="PTHR33695:SF1">
    <property type="entry name" value="LIPOPROTEIN SIGNAL PEPTIDASE"/>
    <property type="match status" value="1"/>
</dbReference>
<keyword evidence="7 9" id="KW-1133">Transmembrane helix</keyword>
<dbReference type="PRINTS" id="PR00781">
    <property type="entry name" value="LIPOSIGPTASE"/>
</dbReference>
<evidence type="ECO:0000256" key="1">
    <source>
        <dbReference type="ARBA" id="ARBA00006139"/>
    </source>
</evidence>
<reference evidence="12 13" key="1">
    <citation type="submission" date="2009-06" db="EMBL/GenBank/DDBJ databases">
        <title>The Genome Sequence of Lactobacillus coleohominis strain 101-4-CHN.</title>
        <authorList>
            <consortium name="The Broad Institute Genome Sequencing Platform"/>
            <person name="Ward D."/>
            <person name="Young S.K."/>
            <person name="Zeng Q."/>
            <person name="Koehrsen M."/>
            <person name="Alvarado L."/>
            <person name="Berlin A."/>
            <person name="Borenstein D."/>
            <person name="Chen Z."/>
            <person name="Engels R."/>
            <person name="Freedman E."/>
            <person name="Gellesch M."/>
            <person name="Goldberg J."/>
            <person name="Griggs A."/>
            <person name="Gujja S."/>
            <person name="Heiman D."/>
            <person name="Hepburn T."/>
            <person name="Howarth C."/>
            <person name="Jen D."/>
            <person name="Larson L."/>
            <person name="Lewis B."/>
            <person name="Mehta T."/>
            <person name="Park D."/>
            <person name="Pearson M."/>
            <person name="Roberts A."/>
            <person name="Saif S."/>
            <person name="Shea T."/>
            <person name="Shenoy N."/>
            <person name="Sisk P."/>
            <person name="Stolte C."/>
            <person name="Sykes S."/>
            <person name="Walk T."/>
            <person name="White J."/>
            <person name="Yandava C."/>
            <person name="Liu Y."/>
            <person name="Xu Q."/>
            <person name="Lander E."/>
            <person name="Nusbaum C."/>
            <person name="Galagan J."/>
            <person name="Birren B."/>
        </authorList>
    </citation>
    <scope>NUCLEOTIDE SEQUENCE [LARGE SCALE GENOMIC DNA]</scope>
    <source>
        <strain evidence="12 13">101-4-CHN</strain>
    </source>
</reference>
<evidence type="ECO:0000256" key="10">
    <source>
        <dbReference type="RuleBase" id="RU000594"/>
    </source>
</evidence>
<feature type="transmembrane region" description="Helical" evidence="9">
    <location>
        <begin position="66"/>
        <end position="83"/>
    </location>
</feature>
<accession>C7XUH8</accession>
<feature type="active site" evidence="9">
    <location>
        <position position="118"/>
    </location>
</feature>
<name>C7XUH8_9LACO</name>
<dbReference type="HAMAP" id="MF_00161">
    <property type="entry name" value="LspA"/>
    <property type="match status" value="1"/>
</dbReference>
<dbReference type="InterPro" id="IPR001872">
    <property type="entry name" value="Peptidase_A8"/>
</dbReference>
<feature type="active site" evidence="9">
    <location>
        <position position="134"/>
    </location>
</feature>
<dbReference type="RefSeq" id="WP_006916110.1">
    <property type="nucleotide sequence ID" value="NZ_GG698802.1"/>
</dbReference>
<keyword evidence="8 9" id="KW-0472">Membrane</keyword>
<dbReference type="STRING" id="575594.HMPREF0501_00344"/>
<dbReference type="Proteomes" id="UP000003987">
    <property type="component" value="Unassembled WGS sequence"/>
</dbReference>
<keyword evidence="4 9" id="KW-0812">Transmembrane</keyword>
<keyword evidence="6 9" id="KW-0378">Hydrolase</keyword>
<organism evidence="12 13">
    <name type="scientific">Limosilactobacillus coleohominis 101-4-CHN</name>
    <dbReference type="NCBI Taxonomy" id="575594"/>
    <lineage>
        <taxon>Bacteria</taxon>
        <taxon>Bacillati</taxon>
        <taxon>Bacillota</taxon>
        <taxon>Bacilli</taxon>
        <taxon>Lactobacillales</taxon>
        <taxon>Lactobacillaceae</taxon>
        <taxon>Limosilactobacillus</taxon>
    </lineage>
</organism>
<protein>
    <recommendedName>
        <fullName evidence="9">Lipoprotein signal peptidase</fullName>
        <ecNumber evidence="9">3.4.23.36</ecNumber>
    </recommendedName>
    <alternativeName>
        <fullName evidence="9">Prolipoprotein signal peptidase</fullName>
    </alternativeName>
    <alternativeName>
        <fullName evidence="9">Signal peptidase II</fullName>
        <shortName evidence="9">SPase II</shortName>
    </alternativeName>
</protein>
<dbReference type="AlphaFoldDB" id="C7XUH8"/>
<feature type="transmembrane region" description="Helical" evidence="9">
    <location>
        <begin position="90"/>
        <end position="108"/>
    </location>
</feature>
<evidence type="ECO:0000256" key="6">
    <source>
        <dbReference type="ARBA" id="ARBA00022801"/>
    </source>
</evidence>
<dbReference type="PANTHER" id="PTHR33695">
    <property type="entry name" value="LIPOPROTEIN SIGNAL PEPTIDASE"/>
    <property type="match status" value="1"/>
</dbReference>
<dbReference type="EC" id="3.4.23.36" evidence="9"/>
<dbReference type="GO" id="GO:0004190">
    <property type="term" value="F:aspartic-type endopeptidase activity"/>
    <property type="evidence" value="ECO:0007669"/>
    <property type="project" value="UniProtKB-UniRule"/>
</dbReference>
<dbReference type="PROSITE" id="PS00855">
    <property type="entry name" value="SPASE_II"/>
    <property type="match status" value="1"/>
</dbReference>
<gene>
    <name evidence="9 12" type="primary">lspA</name>
    <name evidence="12" type="ORF">HMPREF0501_00344</name>
</gene>
<comment type="subcellular location">
    <subcellularLocation>
        <location evidence="9">Cell membrane</location>
        <topology evidence="9">Multi-pass membrane protein</topology>
    </subcellularLocation>
</comment>
<dbReference type="HOGENOM" id="CLU_083252_3_3_9"/>
<dbReference type="NCBIfam" id="TIGR00077">
    <property type="entry name" value="lspA"/>
    <property type="match status" value="1"/>
</dbReference>
<proteinExistence type="inferred from homology"/>
<keyword evidence="3 9" id="KW-0645">Protease</keyword>
<dbReference type="GO" id="GO:0005886">
    <property type="term" value="C:plasma membrane"/>
    <property type="evidence" value="ECO:0007669"/>
    <property type="project" value="UniProtKB-SubCell"/>
</dbReference>
<comment type="catalytic activity">
    <reaction evidence="9 10">
        <text>Release of signal peptides from bacterial membrane prolipoproteins. Hydrolyzes -Xaa-Yaa-Zaa-|-(S,diacylglyceryl)Cys-, in which Xaa is hydrophobic (preferably Leu), and Yaa (Ala or Ser) and Zaa (Gly or Ala) have small, neutral side chains.</text>
        <dbReference type="EC" id="3.4.23.36"/>
    </reaction>
</comment>
<sequence length="167" mass="19038">MKNNKLNWLPYCGVVVFLIGADQLLKWWVANNILHNQTRPLIPGLVELTNLRNDGASWSLLEGKQWFFAIVSIIAIAVLIYLMHRFKDQWLVELSFSLIFAGTIGNFIDRLRFGYVIDMFELMPINFPVFNIADACLTVGVVILIIIVLLEKDEGNRNAESTNPTKD</sequence>
<dbReference type="EMBL" id="GG698802">
    <property type="protein sequence ID" value="EEU30939.1"/>
    <property type="molecule type" value="Genomic_DNA"/>
</dbReference>
<evidence type="ECO:0000256" key="4">
    <source>
        <dbReference type="ARBA" id="ARBA00022692"/>
    </source>
</evidence>
<evidence type="ECO:0000256" key="3">
    <source>
        <dbReference type="ARBA" id="ARBA00022670"/>
    </source>
</evidence>
<dbReference type="Pfam" id="PF01252">
    <property type="entry name" value="Peptidase_A8"/>
    <property type="match status" value="1"/>
</dbReference>
<evidence type="ECO:0000256" key="11">
    <source>
        <dbReference type="RuleBase" id="RU004181"/>
    </source>
</evidence>
<evidence type="ECO:0000256" key="9">
    <source>
        <dbReference type="HAMAP-Rule" id="MF_00161"/>
    </source>
</evidence>
<evidence type="ECO:0000256" key="2">
    <source>
        <dbReference type="ARBA" id="ARBA00022475"/>
    </source>
</evidence>